<accession>A7SB75</accession>
<dbReference type="SMART" id="SM00159">
    <property type="entry name" value="PTX"/>
    <property type="match status" value="1"/>
</dbReference>
<gene>
    <name evidence="8" type="ORF">NEMVEDRAFT_v1g111835</name>
</gene>
<dbReference type="OMA" id="RHIERIP"/>
<protein>
    <recommendedName>
        <fullName evidence="7">Pentraxin (PTX) domain-containing protein</fullName>
    </recommendedName>
</protein>
<dbReference type="SUPFAM" id="SSF49899">
    <property type="entry name" value="Concanavalin A-like lectins/glucanases"/>
    <property type="match status" value="1"/>
</dbReference>
<keyword evidence="5" id="KW-0325">Glycoprotein</keyword>
<keyword evidence="4" id="KW-1015">Disulfide bond</keyword>
<evidence type="ECO:0000256" key="2">
    <source>
        <dbReference type="ARBA" id="ARBA00022723"/>
    </source>
</evidence>
<dbReference type="InterPro" id="IPR013320">
    <property type="entry name" value="ConA-like_dom_sf"/>
</dbReference>
<name>A7SB75_NEMVE</name>
<dbReference type="InterPro" id="IPR051360">
    <property type="entry name" value="Neuronal_Pentraxin_Related"/>
</dbReference>
<sequence>SLADGQWHQVCVKWNSTDGNWAFYVDGAKRGHGSKLKAGHVFHGQGKLVLGQRQDAYGGRFDVTQVFIGTLSNFDMWDVALPDDIIQSMGYGCGTWSGNTISWRNLRSSSYGNVGIQEYSECYIPG</sequence>
<evidence type="ECO:0000313" key="8">
    <source>
        <dbReference type="EMBL" id="EDO39066.1"/>
    </source>
</evidence>
<dbReference type="Pfam" id="PF00354">
    <property type="entry name" value="Pentaxin"/>
    <property type="match status" value="1"/>
</dbReference>
<evidence type="ECO:0000259" key="7">
    <source>
        <dbReference type="PROSITE" id="PS51828"/>
    </source>
</evidence>
<dbReference type="PANTHER" id="PTHR19277">
    <property type="entry name" value="PENTRAXIN"/>
    <property type="match status" value="1"/>
</dbReference>
<dbReference type="HOGENOM" id="CLU_156979_0_0_1"/>
<dbReference type="GO" id="GO:0046872">
    <property type="term" value="F:metal ion binding"/>
    <property type="evidence" value="ECO:0007669"/>
    <property type="project" value="UniProtKB-KW"/>
</dbReference>
<feature type="non-terminal residue" evidence="8">
    <location>
        <position position="126"/>
    </location>
</feature>
<dbReference type="EMBL" id="DS469614">
    <property type="protein sequence ID" value="EDO39066.1"/>
    <property type="molecule type" value="Genomic_DNA"/>
</dbReference>
<dbReference type="InParanoid" id="A7SB75"/>
<dbReference type="AlphaFoldDB" id="A7SB75"/>
<dbReference type="PROSITE" id="PS51828">
    <property type="entry name" value="PTX_2"/>
    <property type="match status" value="1"/>
</dbReference>
<keyword evidence="3" id="KW-0106">Calcium</keyword>
<evidence type="ECO:0000256" key="6">
    <source>
        <dbReference type="PROSITE-ProRule" id="PRU01172"/>
    </source>
</evidence>
<evidence type="ECO:0000256" key="5">
    <source>
        <dbReference type="ARBA" id="ARBA00023180"/>
    </source>
</evidence>
<reference evidence="8 9" key="1">
    <citation type="journal article" date="2007" name="Science">
        <title>Sea anemone genome reveals ancestral eumetazoan gene repertoire and genomic organization.</title>
        <authorList>
            <person name="Putnam N.H."/>
            <person name="Srivastava M."/>
            <person name="Hellsten U."/>
            <person name="Dirks B."/>
            <person name="Chapman J."/>
            <person name="Salamov A."/>
            <person name="Terry A."/>
            <person name="Shapiro H."/>
            <person name="Lindquist E."/>
            <person name="Kapitonov V.V."/>
            <person name="Jurka J."/>
            <person name="Genikhovich G."/>
            <person name="Grigoriev I.V."/>
            <person name="Lucas S.M."/>
            <person name="Steele R.E."/>
            <person name="Finnerty J.R."/>
            <person name="Technau U."/>
            <person name="Martindale M.Q."/>
            <person name="Rokhsar D.S."/>
        </authorList>
    </citation>
    <scope>NUCLEOTIDE SEQUENCE [LARGE SCALE GENOMIC DNA]</scope>
    <source>
        <strain evidence="9">CH2 X CH6</strain>
    </source>
</reference>
<dbReference type="PRINTS" id="PR00895">
    <property type="entry name" value="PENTAXIN"/>
</dbReference>
<dbReference type="Proteomes" id="UP000001593">
    <property type="component" value="Unassembled WGS sequence"/>
</dbReference>
<comment type="cofactor">
    <cofactor evidence="1">
        <name>Ca(2+)</name>
        <dbReference type="ChEBI" id="CHEBI:29108"/>
    </cofactor>
</comment>
<comment type="caution">
    <text evidence="6">Lacks conserved residue(s) required for the propagation of feature annotation.</text>
</comment>
<dbReference type="InterPro" id="IPR001759">
    <property type="entry name" value="PTX_dom"/>
</dbReference>
<dbReference type="PhylomeDB" id="A7SB75"/>
<feature type="domain" description="Pentraxin (PTX)" evidence="7">
    <location>
        <begin position="1"/>
        <end position="122"/>
    </location>
</feature>
<evidence type="ECO:0000256" key="1">
    <source>
        <dbReference type="ARBA" id="ARBA00001913"/>
    </source>
</evidence>
<keyword evidence="2" id="KW-0479">Metal-binding</keyword>
<evidence type="ECO:0000256" key="4">
    <source>
        <dbReference type="ARBA" id="ARBA00023157"/>
    </source>
</evidence>
<evidence type="ECO:0000313" key="9">
    <source>
        <dbReference type="Proteomes" id="UP000001593"/>
    </source>
</evidence>
<organism evidence="8 9">
    <name type="scientific">Nematostella vectensis</name>
    <name type="common">Starlet sea anemone</name>
    <dbReference type="NCBI Taxonomy" id="45351"/>
    <lineage>
        <taxon>Eukaryota</taxon>
        <taxon>Metazoa</taxon>
        <taxon>Cnidaria</taxon>
        <taxon>Anthozoa</taxon>
        <taxon>Hexacorallia</taxon>
        <taxon>Actiniaria</taxon>
        <taxon>Edwardsiidae</taxon>
        <taxon>Nematostella</taxon>
    </lineage>
</organism>
<dbReference type="PANTHER" id="PTHR19277:SF125">
    <property type="entry name" value="B6"/>
    <property type="match status" value="1"/>
</dbReference>
<keyword evidence="9" id="KW-1185">Reference proteome</keyword>
<evidence type="ECO:0000256" key="3">
    <source>
        <dbReference type="ARBA" id="ARBA00022837"/>
    </source>
</evidence>
<proteinExistence type="predicted"/>
<dbReference type="Gene3D" id="2.60.120.200">
    <property type="match status" value="1"/>
</dbReference>